<evidence type="ECO:0000313" key="2">
    <source>
        <dbReference type="Proteomes" id="UP000030671"/>
    </source>
</evidence>
<reference evidence="1 2" key="1">
    <citation type="journal article" date="2012" name="New Phytol.">
        <title>Insight into trade-off between wood decay and parasitism from the genome of a fungal forest pathogen.</title>
        <authorList>
            <person name="Olson A."/>
            <person name="Aerts A."/>
            <person name="Asiegbu F."/>
            <person name="Belbahri L."/>
            <person name="Bouzid O."/>
            <person name="Broberg A."/>
            <person name="Canback B."/>
            <person name="Coutinho P.M."/>
            <person name="Cullen D."/>
            <person name="Dalman K."/>
            <person name="Deflorio G."/>
            <person name="van Diepen L.T."/>
            <person name="Dunand C."/>
            <person name="Duplessis S."/>
            <person name="Durling M."/>
            <person name="Gonthier P."/>
            <person name="Grimwood J."/>
            <person name="Fossdal C.G."/>
            <person name="Hansson D."/>
            <person name="Henrissat B."/>
            <person name="Hietala A."/>
            <person name="Himmelstrand K."/>
            <person name="Hoffmeister D."/>
            <person name="Hogberg N."/>
            <person name="James T.Y."/>
            <person name="Karlsson M."/>
            <person name="Kohler A."/>
            <person name="Kues U."/>
            <person name="Lee Y.H."/>
            <person name="Lin Y.C."/>
            <person name="Lind M."/>
            <person name="Lindquist E."/>
            <person name="Lombard V."/>
            <person name="Lucas S."/>
            <person name="Lunden K."/>
            <person name="Morin E."/>
            <person name="Murat C."/>
            <person name="Park J."/>
            <person name="Raffaello T."/>
            <person name="Rouze P."/>
            <person name="Salamov A."/>
            <person name="Schmutz J."/>
            <person name="Solheim H."/>
            <person name="Stahlberg J."/>
            <person name="Velez H."/>
            <person name="de Vries R.P."/>
            <person name="Wiebenga A."/>
            <person name="Woodward S."/>
            <person name="Yakovlev I."/>
            <person name="Garbelotto M."/>
            <person name="Martin F."/>
            <person name="Grigoriev I.V."/>
            <person name="Stenlid J."/>
        </authorList>
    </citation>
    <scope>NUCLEOTIDE SEQUENCE [LARGE SCALE GENOMIC DNA]</scope>
    <source>
        <strain evidence="1 2">TC 32-1</strain>
    </source>
</reference>
<dbReference type="GeneID" id="20670811"/>
<gene>
    <name evidence="1" type="ORF">HETIRDRAFT_322083</name>
</gene>
<dbReference type="HOGENOM" id="CLU_2542840_0_0_1"/>
<dbReference type="InParanoid" id="W4K141"/>
<dbReference type="RefSeq" id="XP_009548114.1">
    <property type="nucleotide sequence ID" value="XM_009549819.1"/>
</dbReference>
<dbReference type="AlphaFoldDB" id="W4K141"/>
<dbReference type="KEGG" id="hir:HETIRDRAFT_322083"/>
<keyword evidence="2" id="KW-1185">Reference proteome</keyword>
<dbReference type="Proteomes" id="UP000030671">
    <property type="component" value="Unassembled WGS sequence"/>
</dbReference>
<protein>
    <submittedName>
        <fullName evidence="1">Uncharacterized protein</fullName>
    </submittedName>
</protein>
<sequence length="83" mass="9168">MSLMIQWMLNKSHFSTSCGESYFVFLSQSFSSIIGILLPLGSCFSCCNADVTTPRECGCSIQKVWHIAHHNSLGIKYGIFGLS</sequence>
<proteinExistence type="predicted"/>
<evidence type="ECO:0000313" key="1">
    <source>
        <dbReference type="EMBL" id="ETW79532.1"/>
    </source>
</evidence>
<dbReference type="EMBL" id="KI925460">
    <property type="protein sequence ID" value="ETW79532.1"/>
    <property type="molecule type" value="Genomic_DNA"/>
</dbReference>
<name>W4K141_HETIT</name>
<accession>W4K141</accession>
<organism evidence="1 2">
    <name type="scientific">Heterobasidion irregulare (strain TC 32-1)</name>
    <dbReference type="NCBI Taxonomy" id="747525"/>
    <lineage>
        <taxon>Eukaryota</taxon>
        <taxon>Fungi</taxon>
        <taxon>Dikarya</taxon>
        <taxon>Basidiomycota</taxon>
        <taxon>Agaricomycotina</taxon>
        <taxon>Agaricomycetes</taxon>
        <taxon>Russulales</taxon>
        <taxon>Bondarzewiaceae</taxon>
        <taxon>Heterobasidion</taxon>
        <taxon>Heterobasidion annosum species complex</taxon>
    </lineage>
</organism>